<dbReference type="AlphaFoldDB" id="A0A812HYA2"/>
<dbReference type="EMBL" id="CAJNDS010000127">
    <property type="protein sequence ID" value="CAE6966973.1"/>
    <property type="molecule type" value="Genomic_DNA"/>
</dbReference>
<organism evidence="2 3">
    <name type="scientific">Symbiodinium natans</name>
    <dbReference type="NCBI Taxonomy" id="878477"/>
    <lineage>
        <taxon>Eukaryota</taxon>
        <taxon>Sar</taxon>
        <taxon>Alveolata</taxon>
        <taxon>Dinophyceae</taxon>
        <taxon>Suessiales</taxon>
        <taxon>Symbiodiniaceae</taxon>
        <taxon>Symbiodinium</taxon>
    </lineage>
</organism>
<reference evidence="2" key="1">
    <citation type="submission" date="2021-02" db="EMBL/GenBank/DDBJ databases">
        <authorList>
            <person name="Dougan E. K."/>
            <person name="Rhodes N."/>
            <person name="Thang M."/>
            <person name="Chan C."/>
        </authorList>
    </citation>
    <scope>NUCLEOTIDE SEQUENCE</scope>
</reference>
<sequence>MPCSLWHVLVLLLPGIHGQASQFAIESCKDEEQEAGVQIVWPRPGQILPPTLTPFMLRTKIWGDFRLRESGYITAVITGTDADRGHEMSTFSTLISEELNIEVFGLQSGRYFIKAFLVDGSDRTRSCWLTHATSFEIQKRESKNRTDSLMRNLHLYQEGYRAHPESREPMLPQPRSGRDFAYVTVLWGDEYVDNAIVWATGLAASGSTFRRVCIVARGRITRSKIRILSRCCCDIDLADPIQSPALSYSRSSRYEFVLTKLRVLQLDQKGLRKIVMMDADTLVLQNIDELFWLPSPSATVNKDTLMGELDRPKLSAGVMVLEPDSAKFDQLLANLHREQGGKFSRFVEQDLLDAYFNHTYNIIPLTYNLYPELLDIMPFLQPDEQDNETNDMWPSLHFPLDNGIKVVHLWHLFNPFQTRGEKGTQYLQLNAKLVHKQMWRWYSLFWNLHQQGLHRGAPEEYPKWKQHCVERSKAFGPTQSQRFVPVLGTVSGREVCRHIEGLAW</sequence>
<feature type="chain" id="PRO_5032894084" evidence="1">
    <location>
        <begin position="19"/>
        <end position="504"/>
    </location>
</feature>
<dbReference type="PANTHER" id="PTHR11183">
    <property type="entry name" value="GLYCOGENIN SUBFAMILY MEMBER"/>
    <property type="match status" value="1"/>
</dbReference>
<dbReference type="Gene3D" id="3.90.550.10">
    <property type="entry name" value="Spore Coat Polysaccharide Biosynthesis Protein SpsA, Chain A"/>
    <property type="match status" value="1"/>
</dbReference>
<evidence type="ECO:0000313" key="3">
    <source>
        <dbReference type="Proteomes" id="UP000604046"/>
    </source>
</evidence>
<protein>
    <submittedName>
        <fullName evidence="2">Uncharacterized protein</fullName>
    </submittedName>
</protein>
<feature type="signal peptide" evidence="1">
    <location>
        <begin position="1"/>
        <end position="18"/>
    </location>
</feature>
<accession>A0A812HYA2</accession>
<keyword evidence="3" id="KW-1185">Reference proteome</keyword>
<dbReference type="InterPro" id="IPR050587">
    <property type="entry name" value="GNT1/Glycosyltrans_8"/>
</dbReference>
<evidence type="ECO:0000313" key="2">
    <source>
        <dbReference type="EMBL" id="CAE6966973.1"/>
    </source>
</evidence>
<dbReference type="Proteomes" id="UP000604046">
    <property type="component" value="Unassembled WGS sequence"/>
</dbReference>
<proteinExistence type="predicted"/>
<dbReference type="OrthoDB" id="2014201at2759"/>
<dbReference type="SUPFAM" id="SSF53448">
    <property type="entry name" value="Nucleotide-diphospho-sugar transferases"/>
    <property type="match status" value="1"/>
</dbReference>
<name>A0A812HYA2_9DINO</name>
<comment type="caution">
    <text evidence="2">The sequence shown here is derived from an EMBL/GenBank/DDBJ whole genome shotgun (WGS) entry which is preliminary data.</text>
</comment>
<dbReference type="InterPro" id="IPR029044">
    <property type="entry name" value="Nucleotide-diphossugar_trans"/>
</dbReference>
<evidence type="ECO:0000256" key="1">
    <source>
        <dbReference type="SAM" id="SignalP"/>
    </source>
</evidence>
<dbReference type="GO" id="GO:0016757">
    <property type="term" value="F:glycosyltransferase activity"/>
    <property type="evidence" value="ECO:0007669"/>
    <property type="project" value="InterPro"/>
</dbReference>
<gene>
    <name evidence="2" type="ORF">SNAT2548_LOCUS2244</name>
</gene>
<dbReference type="InterPro" id="IPR002495">
    <property type="entry name" value="Glyco_trans_8"/>
</dbReference>
<keyword evidence="1" id="KW-0732">Signal</keyword>
<dbReference type="Pfam" id="PF01501">
    <property type="entry name" value="Glyco_transf_8"/>
    <property type="match status" value="1"/>
</dbReference>